<evidence type="ECO:0000256" key="6">
    <source>
        <dbReference type="ARBA" id="ARBA00022833"/>
    </source>
</evidence>
<dbReference type="FunFam" id="3.40.50.1220:FF:000038">
    <property type="entry name" value="NAD-dependent protein deacetylase sirtuin-6 isoform X2"/>
    <property type="match status" value="1"/>
</dbReference>
<dbReference type="InterPro" id="IPR050134">
    <property type="entry name" value="NAD-dep_sirtuin_deacylases"/>
</dbReference>
<evidence type="ECO:0000313" key="23">
    <source>
        <dbReference type="RefSeq" id="XP_035694997.1"/>
    </source>
</evidence>
<evidence type="ECO:0000256" key="7">
    <source>
        <dbReference type="ARBA" id="ARBA00023027"/>
    </source>
</evidence>
<dbReference type="PANTHER" id="PTHR11085:SF1">
    <property type="entry name" value="NAD-DEPENDENT PROTEIN DEACETYLASE SIRTUIN-7"/>
    <property type="match status" value="1"/>
</dbReference>
<name>A0A9J7N6E1_BRAFL</name>
<evidence type="ECO:0000259" key="21">
    <source>
        <dbReference type="PROSITE" id="PS50305"/>
    </source>
</evidence>
<dbReference type="Gene3D" id="3.40.50.1220">
    <property type="entry name" value="TPP-binding domain"/>
    <property type="match status" value="1"/>
</dbReference>
<evidence type="ECO:0000256" key="4">
    <source>
        <dbReference type="ARBA" id="ARBA00022679"/>
    </source>
</evidence>
<evidence type="ECO:0000256" key="12">
    <source>
        <dbReference type="ARBA" id="ARBA00050237"/>
    </source>
</evidence>
<feature type="compositionally biased region" description="Polar residues" evidence="20">
    <location>
        <begin position="374"/>
        <end position="385"/>
    </location>
</feature>
<dbReference type="InterPro" id="IPR003000">
    <property type="entry name" value="Sirtuin"/>
</dbReference>
<protein>
    <recommendedName>
        <fullName evidence="17">NAD-dependent protein deacetylase sirtuin-7</fullName>
        <ecNumber evidence="2">2.3.1.286</ecNumber>
    </recommendedName>
    <alternativeName>
        <fullName evidence="18">NAD-dependent protein deacylase sirtuin-7</fullName>
    </alternativeName>
    <alternativeName>
        <fullName evidence="10">Regulatory protein SIR2 homolog 7</fullName>
    </alternativeName>
    <alternativeName>
        <fullName evidence="9">SIR2-like protein 7</fullName>
    </alternativeName>
</protein>
<accession>A0A9J7N6E1</accession>
<feature type="binding site" evidence="19">
    <location>
        <position position="200"/>
    </location>
    <ligand>
        <name>Zn(2+)</name>
        <dbReference type="ChEBI" id="CHEBI:29105"/>
    </ligand>
</feature>
<dbReference type="OrthoDB" id="2919105at2759"/>
<feature type="domain" description="Deacetylase sirtuin-type" evidence="21">
    <location>
        <begin position="87"/>
        <end position="334"/>
    </location>
</feature>
<dbReference type="GO" id="GO:0097372">
    <property type="term" value="F:histone H3K18 deacetylase activity, NAD-dependent"/>
    <property type="evidence" value="ECO:0000318"/>
    <property type="project" value="GO_Central"/>
</dbReference>
<dbReference type="GO" id="GO:0061697">
    <property type="term" value="F:protein-glutaryllysine deglutarylase activity"/>
    <property type="evidence" value="ECO:0000318"/>
    <property type="project" value="GO_Central"/>
</dbReference>
<keyword evidence="22" id="KW-1185">Reference proteome</keyword>
<reference evidence="23" key="2">
    <citation type="submission" date="2025-08" db="UniProtKB">
        <authorList>
            <consortium name="RefSeq"/>
        </authorList>
    </citation>
    <scope>IDENTIFICATION</scope>
    <source>
        <strain evidence="23">S238N-H82</strain>
        <tissue evidence="23">Testes</tissue>
    </source>
</reference>
<dbReference type="FunFam" id="2.20.28.200:FF:000002">
    <property type="entry name" value="NAD-dependent deacetylase sirtuin-7"/>
    <property type="match status" value="1"/>
</dbReference>
<feature type="compositionally biased region" description="Basic residues" evidence="20">
    <location>
        <begin position="409"/>
        <end position="422"/>
    </location>
</feature>
<evidence type="ECO:0000256" key="20">
    <source>
        <dbReference type="SAM" id="MobiDB-lite"/>
    </source>
</evidence>
<feature type="region of interest" description="Disordered" evidence="20">
    <location>
        <begin position="374"/>
        <end position="434"/>
    </location>
</feature>
<keyword evidence="3" id="KW-0597">Phosphoprotein</keyword>
<evidence type="ECO:0000256" key="10">
    <source>
        <dbReference type="ARBA" id="ARBA00043038"/>
    </source>
</evidence>
<dbReference type="PANTHER" id="PTHR11085">
    <property type="entry name" value="NAD-DEPENDENT PROTEIN DEACYLASE SIRTUIN-5, MITOCHONDRIAL-RELATED"/>
    <property type="match status" value="1"/>
</dbReference>
<feature type="active site" description="Proton acceptor" evidence="19">
    <location>
        <position position="192"/>
    </location>
</feature>
<comment type="catalytic activity">
    <reaction evidence="15">
        <text>N(6)-glutaryl-L-lysyl-[protein] + NAD(+) + H2O = 2''-O-glutaryl-ADP-D-ribose + nicotinamide + L-lysyl-[protein]</text>
        <dbReference type="Rhea" id="RHEA:47664"/>
        <dbReference type="Rhea" id="RHEA-COMP:9752"/>
        <dbReference type="Rhea" id="RHEA-COMP:11875"/>
        <dbReference type="ChEBI" id="CHEBI:15377"/>
        <dbReference type="ChEBI" id="CHEBI:17154"/>
        <dbReference type="ChEBI" id="CHEBI:29969"/>
        <dbReference type="ChEBI" id="CHEBI:57540"/>
        <dbReference type="ChEBI" id="CHEBI:87828"/>
        <dbReference type="ChEBI" id="CHEBI:87829"/>
    </reaction>
    <physiologicalReaction direction="left-to-right" evidence="15">
        <dbReference type="Rhea" id="RHEA:47665"/>
    </physiologicalReaction>
</comment>
<dbReference type="GO" id="GO:0070403">
    <property type="term" value="F:NAD+ binding"/>
    <property type="evidence" value="ECO:0007669"/>
    <property type="project" value="InterPro"/>
</dbReference>
<dbReference type="GO" id="GO:0046872">
    <property type="term" value="F:metal ion binding"/>
    <property type="evidence" value="ECO:0007669"/>
    <property type="project" value="UniProtKB-KW"/>
</dbReference>
<gene>
    <name evidence="23" type="primary">LOC118428862</name>
</gene>
<feature type="binding site" evidence="19">
    <location>
        <position position="233"/>
    </location>
    <ligand>
        <name>Zn(2+)</name>
        <dbReference type="ChEBI" id="CHEBI:29105"/>
    </ligand>
</feature>
<dbReference type="RefSeq" id="XP_035694997.1">
    <property type="nucleotide sequence ID" value="XM_035839104.1"/>
</dbReference>
<dbReference type="PROSITE" id="PS50305">
    <property type="entry name" value="SIRTUIN"/>
    <property type="match status" value="1"/>
</dbReference>
<dbReference type="GO" id="GO:0005634">
    <property type="term" value="C:nucleus"/>
    <property type="evidence" value="ECO:0000318"/>
    <property type="project" value="GO_Central"/>
</dbReference>
<dbReference type="GO" id="GO:0036055">
    <property type="term" value="F:protein-succinyllysine desuccinylase activity"/>
    <property type="evidence" value="ECO:0000318"/>
    <property type="project" value="GO_Central"/>
</dbReference>
<comment type="catalytic activity">
    <reaction evidence="11">
        <text>N(6)-acetyl-L-lysyl-[protein] + NAD(+) + H2O = 2''-O-acetyl-ADP-D-ribose + nicotinamide + L-lysyl-[protein]</text>
        <dbReference type="Rhea" id="RHEA:43636"/>
        <dbReference type="Rhea" id="RHEA-COMP:9752"/>
        <dbReference type="Rhea" id="RHEA-COMP:10731"/>
        <dbReference type="ChEBI" id="CHEBI:15377"/>
        <dbReference type="ChEBI" id="CHEBI:17154"/>
        <dbReference type="ChEBI" id="CHEBI:29969"/>
        <dbReference type="ChEBI" id="CHEBI:57540"/>
        <dbReference type="ChEBI" id="CHEBI:61930"/>
        <dbReference type="ChEBI" id="CHEBI:83767"/>
        <dbReference type="EC" id="2.3.1.286"/>
    </reaction>
    <physiologicalReaction direction="left-to-right" evidence="11">
        <dbReference type="Rhea" id="RHEA:43637"/>
    </physiologicalReaction>
</comment>
<sequence length="434" mass="49082">MAEPQGSEETSSREARKIAQKCQLLVKAETRARKKKISEILKKPEEVRTQEEVQILQQSPEVVADMQKRARRRDKLKEQLKEVEDPPELLYKKSCELSTAVLQARHLVVYTGAGISTAASIPDYRGPNGVWTMLQQGRPVETRSLTDAQPTVTHMALARLHQEGYVKYVVSQNCDGLHLRSGLPRNAFSEVHGNMYIEVCAECDPETEYIRLFDVTERTSLHRHVTDRNCHSCGEPLRDSIVHFGERSCLESPHNWEDAMDHAKKADTILCLGSSLKVLKRYSCLWGMTRVLHKRPKLFIVNLQWTPKDDNATLKINGKCDELMVLLMKKLGLEIPVYRRENDPIFKLAIPLLPDEHGSFSTCQLTLPTDATSLTTQHNSDSPTCNGEEKNTDQKDNSSYKPGWFGKGCAKRRNSAAKRRKSNTATSTSVKLSD</sequence>
<comment type="cofactor">
    <cofactor evidence="1">
        <name>Zn(2+)</name>
        <dbReference type="ChEBI" id="CHEBI:29105"/>
    </cofactor>
</comment>
<dbReference type="KEGG" id="bfo:118428862"/>
<dbReference type="Proteomes" id="UP000001554">
    <property type="component" value="Chromosome 13"/>
</dbReference>
<keyword evidence="6 19" id="KW-0862">Zinc</keyword>
<dbReference type="SUPFAM" id="SSF52467">
    <property type="entry name" value="DHS-like NAD/FAD-binding domain"/>
    <property type="match status" value="1"/>
</dbReference>
<evidence type="ECO:0000256" key="16">
    <source>
        <dbReference type="ARBA" id="ARBA00062653"/>
    </source>
</evidence>
<evidence type="ECO:0000256" key="5">
    <source>
        <dbReference type="ARBA" id="ARBA00022723"/>
    </source>
</evidence>
<dbReference type="GO" id="GO:0035861">
    <property type="term" value="C:site of double-strand break"/>
    <property type="evidence" value="ECO:0007669"/>
    <property type="project" value="UniProtKB-ARBA"/>
</dbReference>
<evidence type="ECO:0000256" key="19">
    <source>
        <dbReference type="PROSITE-ProRule" id="PRU00236"/>
    </source>
</evidence>
<keyword evidence="5 19" id="KW-0479">Metal-binding</keyword>
<evidence type="ECO:0000256" key="18">
    <source>
        <dbReference type="ARBA" id="ARBA00075188"/>
    </source>
</evidence>
<keyword evidence="7" id="KW-0520">NAD</keyword>
<keyword evidence="4" id="KW-0808">Transferase</keyword>
<dbReference type="GO" id="GO:0140861">
    <property type="term" value="P:DNA repair-dependent chromatin remodeling"/>
    <property type="evidence" value="ECO:0000318"/>
    <property type="project" value="GO_Central"/>
</dbReference>
<feature type="binding site" evidence="19">
    <location>
        <position position="230"/>
    </location>
    <ligand>
        <name>Zn(2+)</name>
        <dbReference type="ChEBI" id="CHEBI:29105"/>
    </ligand>
</feature>
<dbReference type="CDD" id="cd01410">
    <property type="entry name" value="SIRT7"/>
    <property type="match status" value="1"/>
</dbReference>
<feature type="binding site" evidence="19">
    <location>
        <position position="203"/>
    </location>
    <ligand>
        <name>Zn(2+)</name>
        <dbReference type="ChEBI" id="CHEBI:29105"/>
    </ligand>
</feature>
<evidence type="ECO:0000256" key="14">
    <source>
        <dbReference type="ARBA" id="ARBA00051399"/>
    </source>
</evidence>
<feature type="compositionally biased region" description="Polar residues" evidence="20">
    <location>
        <begin position="424"/>
        <end position="434"/>
    </location>
</feature>
<dbReference type="InterPro" id="IPR026590">
    <property type="entry name" value="Ssirtuin_cat_dom"/>
</dbReference>
<evidence type="ECO:0000256" key="17">
    <source>
        <dbReference type="ARBA" id="ARBA00074008"/>
    </source>
</evidence>
<dbReference type="AlphaFoldDB" id="A0A9J7N6E1"/>
<comment type="similarity">
    <text evidence="8">Belongs to the sirtuin family. Class IV subfamily.</text>
</comment>
<dbReference type="GeneID" id="118428862"/>
<comment type="catalytic activity">
    <reaction evidence="13">
        <text>N(6)-succinyl-L-lysyl-[protein] + NAD(+) + H2O = 2''-O-succinyl-ADP-D-ribose + nicotinamide + L-lysyl-[protein]</text>
        <dbReference type="Rhea" id="RHEA:47668"/>
        <dbReference type="Rhea" id="RHEA-COMP:9752"/>
        <dbReference type="Rhea" id="RHEA-COMP:11877"/>
        <dbReference type="ChEBI" id="CHEBI:15377"/>
        <dbReference type="ChEBI" id="CHEBI:17154"/>
        <dbReference type="ChEBI" id="CHEBI:29969"/>
        <dbReference type="ChEBI" id="CHEBI:57540"/>
        <dbReference type="ChEBI" id="CHEBI:87830"/>
        <dbReference type="ChEBI" id="CHEBI:87832"/>
    </reaction>
    <physiologicalReaction direction="left-to-right" evidence="13">
        <dbReference type="Rhea" id="RHEA:47669"/>
    </physiologicalReaction>
</comment>
<evidence type="ECO:0000256" key="8">
    <source>
        <dbReference type="ARBA" id="ARBA00038170"/>
    </source>
</evidence>
<dbReference type="EC" id="2.3.1.286" evidence="2"/>
<dbReference type="Gene3D" id="2.20.28.200">
    <property type="match status" value="1"/>
</dbReference>
<dbReference type="InterPro" id="IPR029035">
    <property type="entry name" value="DHS-like_NAD/FAD-binding_dom"/>
</dbReference>
<evidence type="ECO:0000256" key="11">
    <source>
        <dbReference type="ARBA" id="ARBA00050163"/>
    </source>
</evidence>
<comment type="catalytic activity">
    <reaction evidence="12">
        <text>N(6)-decanoyl-L-lysyl-[protein] + NAD(+) + H2O = 2''-O-decanoyl-ADP-D-ribose + nicotinamide + L-lysyl-[protein]</text>
        <dbReference type="Rhea" id="RHEA:70631"/>
        <dbReference type="Rhea" id="RHEA-COMP:9752"/>
        <dbReference type="Rhea" id="RHEA-COMP:17932"/>
        <dbReference type="ChEBI" id="CHEBI:15377"/>
        <dbReference type="ChEBI" id="CHEBI:17154"/>
        <dbReference type="ChEBI" id="CHEBI:29969"/>
        <dbReference type="ChEBI" id="CHEBI:57540"/>
        <dbReference type="ChEBI" id="CHEBI:143222"/>
        <dbReference type="ChEBI" id="CHEBI:189688"/>
    </reaction>
    <physiologicalReaction direction="left-to-right" evidence="12">
        <dbReference type="Rhea" id="RHEA:70632"/>
    </physiologicalReaction>
</comment>
<comment type="subunit">
    <text evidence="16">Interacts with UBTF and the RNA polymerase I complex. Interacts with components of the B-WICH complex, such as MYBBP1A, SMARCA5/SNF2H and BAZ1B/WSTF. Interacts with ELK4, leading to stabilization at target promoters for H3K18Ac deacetylation. Interacts with histone H2A and/or histone H2B. Interacts with DNMT1. Interacts with SIRT1.</text>
</comment>
<comment type="catalytic activity">
    <reaction evidence="14">
        <text>N(6)-propanoyl-L-lysyl-[protein] + NAD(+) + H2O = 3''-O-propanoyl-ADP-D-ribose + nicotinamide + L-lysyl-[protein]</text>
        <dbReference type="Rhea" id="RHEA:23500"/>
        <dbReference type="Rhea" id="RHEA-COMP:9752"/>
        <dbReference type="Rhea" id="RHEA-COMP:13758"/>
        <dbReference type="ChEBI" id="CHEBI:15377"/>
        <dbReference type="ChEBI" id="CHEBI:17154"/>
        <dbReference type="ChEBI" id="CHEBI:29969"/>
        <dbReference type="ChEBI" id="CHEBI:57540"/>
        <dbReference type="ChEBI" id="CHEBI:138019"/>
        <dbReference type="ChEBI" id="CHEBI:145015"/>
    </reaction>
    <physiologicalReaction direction="left-to-right" evidence="14">
        <dbReference type="Rhea" id="RHEA:23501"/>
    </physiologicalReaction>
</comment>
<organism evidence="22 23">
    <name type="scientific">Branchiostoma floridae</name>
    <name type="common">Florida lancelet</name>
    <name type="synonym">Amphioxus</name>
    <dbReference type="NCBI Taxonomy" id="7739"/>
    <lineage>
        <taxon>Eukaryota</taxon>
        <taxon>Metazoa</taxon>
        <taxon>Chordata</taxon>
        <taxon>Cephalochordata</taxon>
        <taxon>Leptocardii</taxon>
        <taxon>Amphioxiformes</taxon>
        <taxon>Branchiostomatidae</taxon>
        <taxon>Branchiostoma</taxon>
    </lineage>
</organism>
<evidence type="ECO:0000256" key="9">
    <source>
        <dbReference type="ARBA" id="ARBA00041832"/>
    </source>
</evidence>
<evidence type="ECO:0000256" key="2">
    <source>
        <dbReference type="ARBA" id="ARBA00012928"/>
    </source>
</evidence>
<reference evidence="22" key="1">
    <citation type="journal article" date="2020" name="Nat. Ecol. Evol.">
        <title>Deeply conserved synteny resolves early events in vertebrate evolution.</title>
        <authorList>
            <person name="Simakov O."/>
            <person name="Marletaz F."/>
            <person name="Yue J.X."/>
            <person name="O'Connell B."/>
            <person name="Jenkins J."/>
            <person name="Brandt A."/>
            <person name="Calef R."/>
            <person name="Tung C.H."/>
            <person name="Huang T.K."/>
            <person name="Schmutz J."/>
            <person name="Satoh N."/>
            <person name="Yu J.K."/>
            <person name="Putnam N.H."/>
            <person name="Green R.E."/>
            <person name="Rokhsar D.S."/>
        </authorList>
    </citation>
    <scope>NUCLEOTIDE SEQUENCE [LARGE SCALE GENOMIC DNA]</scope>
    <source>
        <strain evidence="22">S238N-H82</strain>
    </source>
</reference>
<proteinExistence type="inferred from homology"/>
<evidence type="ECO:0000256" key="15">
    <source>
        <dbReference type="ARBA" id="ARBA00052763"/>
    </source>
</evidence>
<feature type="compositionally biased region" description="Basic and acidic residues" evidence="20">
    <location>
        <begin position="387"/>
        <end position="398"/>
    </location>
</feature>
<evidence type="ECO:0000256" key="1">
    <source>
        <dbReference type="ARBA" id="ARBA00001947"/>
    </source>
</evidence>
<dbReference type="GO" id="GO:0010468">
    <property type="term" value="P:regulation of gene expression"/>
    <property type="evidence" value="ECO:0007669"/>
    <property type="project" value="UniProtKB-ARBA"/>
</dbReference>
<dbReference type="GO" id="GO:0000785">
    <property type="term" value="C:chromatin"/>
    <property type="evidence" value="ECO:0000318"/>
    <property type="project" value="GO_Central"/>
</dbReference>
<dbReference type="Pfam" id="PF02146">
    <property type="entry name" value="SIR2"/>
    <property type="match status" value="1"/>
</dbReference>
<evidence type="ECO:0000256" key="13">
    <source>
        <dbReference type="ARBA" id="ARBA00051105"/>
    </source>
</evidence>
<dbReference type="OMA" id="SNREYCK"/>
<evidence type="ECO:0000256" key="3">
    <source>
        <dbReference type="ARBA" id="ARBA00022553"/>
    </source>
</evidence>
<evidence type="ECO:0000313" key="22">
    <source>
        <dbReference type="Proteomes" id="UP000001554"/>
    </source>
</evidence>